<feature type="compositionally biased region" description="Pro residues" evidence="1">
    <location>
        <begin position="23"/>
        <end position="38"/>
    </location>
</feature>
<dbReference type="EMBL" id="CAACVS010000264">
    <property type="protein sequence ID" value="VEU40204.1"/>
    <property type="molecule type" value="Genomic_DNA"/>
</dbReference>
<evidence type="ECO:0000313" key="3">
    <source>
        <dbReference type="Proteomes" id="UP000291116"/>
    </source>
</evidence>
<feature type="compositionally biased region" description="Basic residues" evidence="1">
    <location>
        <begin position="61"/>
        <end position="75"/>
    </location>
</feature>
<feature type="region of interest" description="Disordered" evidence="1">
    <location>
        <begin position="1"/>
        <end position="90"/>
    </location>
</feature>
<sequence length="350" mass="36646">MDPYVSSSSDKPKKKKKKSKDPYGPPPVTEDPYGPPPTGTAGTESGGRSFASTTANFGKQKTSRGKKSKKAKQKPKPASSYSYEAVDTGPNPVLEASGWKELQDEHKAGGVLSGTIDGSGGVFEYAITGDESQIVTVAVPPGESCQGEPGSMMYLTSPVSMKVSCGADWFGRCCGGESCCVVNFNNHTGEVGYAALTTNQPLAKVVPVSLSSSEVGGTLIVQQGAYMASYGHVELSYDCDCNLVRCCCGGMGLVRQKITGSGTAFLGATGTIVEKVLAEGEVMLMDTNCILAYAESCTFDLKKTGGIVNWIGGGEGFFNSSLKGPGLVVAQSMNMCLLLESLAAEKMYRR</sequence>
<evidence type="ECO:0000313" key="2">
    <source>
        <dbReference type="EMBL" id="VEU40204.1"/>
    </source>
</evidence>
<dbReference type="Pfam" id="PF01987">
    <property type="entry name" value="AIM24"/>
    <property type="match status" value="1"/>
</dbReference>
<gene>
    <name evidence="2" type="ORF">PSNMU_V1.4_AUG-EV-PASAV3_0070810</name>
</gene>
<dbReference type="SUPFAM" id="SSF51219">
    <property type="entry name" value="TRAP-like"/>
    <property type="match status" value="1"/>
</dbReference>
<dbReference type="AlphaFoldDB" id="A0A448ZDW0"/>
<name>A0A448ZDW0_9STRA</name>
<keyword evidence="3" id="KW-1185">Reference proteome</keyword>
<dbReference type="Proteomes" id="UP000291116">
    <property type="component" value="Unassembled WGS sequence"/>
</dbReference>
<dbReference type="Gene3D" id="3.60.160.10">
    <property type="entry name" value="Mitochondrial biogenesis AIM24"/>
    <property type="match status" value="1"/>
</dbReference>
<dbReference type="InterPro" id="IPR016031">
    <property type="entry name" value="Trp_RNA-bd_attenuator-like_dom"/>
</dbReference>
<proteinExistence type="predicted"/>
<dbReference type="PANTHER" id="PTHR43657:SF1">
    <property type="entry name" value="ALTERED INHERITANCE OF MITOCHONDRIA PROTEIN 24, MITOCHONDRIAL"/>
    <property type="match status" value="1"/>
</dbReference>
<dbReference type="InterPro" id="IPR036983">
    <property type="entry name" value="AIM24_sf"/>
</dbReference>
<evidence type="ECO:0000256" key="1">
    <source>
        <dbReference type="SAM" id="MobiDB-lite"/>
    </source>
</evidence>
<organism evidence="2 3">
    <name type="scientific">Pseudo-nitzschia multistriata</name>
    <dbReference type="NCBI Taxonomy" id="183589"/>
    <lineage>
        <taxon>Eukaryota</taxon>
        <taxon>Sar</taxon>
        <taxon>Stramenopiles</taxon>
        <taxon>Ochrophyta</taxon>
        <taxon>Bacillariophyta</taxon>
        <taxon>Bacillariophyceae</taxon>
        <taxon>Bacillariophycidae</taxon>
        <taxon>Bacillariales</taxon>
        <taxon>Bacillariaceae</taxon>
        <taxon>Pseudo-nitzschia</taxon>
    </lineage>
</organism>
<protein>
    <submittedName>
        <fullName evidence="2">Uncharacterized protein</fullName>
    </submittedName>
</protein>
<dbReference type="PANTHER" id="PTHR43657">
    <property type="entry name" value="TRYPTOPHAN RNA-BINDING ATTENUATOR PROTEIN-LIKE PROTEIN"/>
    <property type="match status" value="1"/>
</dbReference>
<dbReference type="OrthoDB" id="1705416at2759"/>
<dbReference type="InterPro" id="IPR002838">
    <property type="entry name" value="AIM24"/>
</dbReference>
<reference evidence="2 3" key="1">
    <citation type="submission" date="2019-01" db="EMBL/GenBank/DDBJ databases">
        <authorList>
            <person name="Ferrante I. M."/>
        </authorList>
    </citation>
    <scope>NUCLEOTIDE SEQUENCE [LARGE SCALE GENOMIC DNA]</scope>
    <source>
        <strain evidence="2 3">B856</strain>
    </source>
</reference>
<accession>A0A448ZDW0</accession>